<reference evidence="5 6" key="1">
    <citation type="submission" date="2019-07" db="EMBL/GenBank/DDBJ databases">
        <title>Genome sequence of 2 isolates from Red Sea Mangroves.</title>
        <authorList>
            <person name="Sefrji F."/>
            <person name="Michoud G."/>
            <person name="Merlino G."/>
            <person name="Daffonchio D."/>
        </authorList>
    </citation>
    <scope>NUCLEOTIDE SEQUENCE [LARGE SCALE GENOMIC DNA]</scope>
    <source>
        <strain evidence="5 6">R1DC41</strain>
    </source>
</reference>
<dbReference type="Proteomes" id="UP000593626">
    <property type="component" value="Chromosome"/>
</dbReference>
<feature type="domain" description="Periplasmic binding protein" evidence="4">
    <location>
        <begin position="47"/>
        <end position="303"/>
    </location>
</feature>
<dbReference type="EMBL" id="CP049742">
    <property type="protein sequence ID" value="QPC45651.1"/>
    <property type="molecule type" value="Genomic_DNA"/>
</dbReference>
<gene>
    <name evidence="5" type="ORF">G8O30_01020</name>
</gene>
<evidence type="ECO:0000259" key="4">
    <source>
        <dbReference type="Pfam" id="PF13407"/>
    </source>
</evidence>
<dbReference type="SUPFAM" id="SSF53822">
    <property type="entry name" value="Periplasmic binding protein-like I"/>
    <property type="match status" value="1"/>
</dbReference>
<dbReference type="GO" id="GO:0030313">
    <property type="term" value="C:cell envelope"/>
    <property type="evidence" value="ECO:0007669"/>
    <property type="project" value="UniProtKB-SubCell"/>
</dbReference>
<dbReference type="Gene3D" id="3.40.50.2300">
    <property type="match status" value="2"/>
</dbReference>
<evidence type="ECO:0000313" key="5">
    <source>
        <dbReference type="EMBL" id="QPC45651.1"/>
    </source>
</evidence>
<dbReference type="InterPro" id="IPR028082">
    <property type="entry name" value="Peripla_BP_I"/>
</dbReference>
<dbReference type="AlphaFoldDB" id="A0A7S8HEM6"/>
<protein>
    <submittedName>
        <fullName evidence="5">Sugar ABC transporter substrate-binding protein</fullName>
    </submittedName>
</protein>
<keyword evidence="3" id="KW-0732">Signal</keyword>
<evidence type="ECO:0000256" key="1">
    <source>
        <dbReference type="ARBA" id="ARBA00004196"/>
    </source>
</evidence>
<evidence type="ECO:0000313" key="6">
    <source>
        <dbReference type="Proteomes" id="UP000593626"/>
    </source>
</evidence>
<dbReference type="PANTHER" id="PTHR46847">
    <property type="entry name" value="D-ALLOSE-BINDING PERIPLASMIC PROTEIN-RELATED"/>
    <property type="match status" value="1"/>
</dbReference>
<evidence type="ECO:0000256" key="2">
    <source>
        <dbReference type="ARBA" id="ARBA00007639"/>
    </source>
</evidence>
<proteinExistence type="inferred from homology"/>
<dbReference type="Pfam" id="PF13407">
    <property type="entry name" value="Peripla_BP_4"/>
    <property type="match status" value="1"/>
</dbReference>
<keyword evidence="6" id="KW-1185">Reference proteome</keyword>
<comment type="subcellular location">
    <subcellularLocation>
        <location evidence="1">Cell envelope</location>
    </subcellularLocation>
</comment>
<dbReference type="GO" id="GO:0030246">
    <property type="term" value="F:carbohydrate binding"/>
    <property type="evidence" value="ECO:0007669"/>
    <property type="project" value="UniProtKB-ARBA"/>
</dbReference>
<name>A0A7S8HEM6_9BACI</name>
<dbReference type="KEGG" id="mcui:G8O30_01020"/>
<organism evidence="5 6">
    <name type="scientific">Mangrovibacillus cuniculi</name>
    <dbReference type="NCBI Taxonomy" id="2593652"/>
    <lineage>
        <taxon>Bacteria</taxon>
        <taxon>Bacillati</taxon>
        <taxon>Bacillota</taxon>
        <taxon>Bacilli</taxon>
        <taxon>Bacillales</taxon>
        <taxon>Bacillaceae</taxon>
        <taxon>Mangrovibacillus</taxon>
    </lineage>
</organism>
<dbReference type="RefSeq" id="WP_239673163.1">
    <property type="nucleotide sequence ID" value="NZ_CP049742.1"/>
</dbReference>
<accession>A0A7S8HEM6</accession>
<comment type="similarity">
    <text evidence="2">Belongs to the bacterial solute-binding protein 2 family.</text>
</comment>
<evidence type="ECO:0000256" key="3">
    <source>
        <dbReference type="ARBA" id="ARBA00022729"/>
    </source>
</evidence>
<dbReference type="PANTHER" id="PTHR46847:SF1">
    <property type="entry name" value="D-ALLOSE-BINDING PERIPLASMIC PROTEIN-RELATED"/>
    <property type="match status" value="1"/>
</dbReference>
<dbReference type="InterPro" id="IPR025997">
    <property type="entry name" value="SBP_2_dom"/>
</dbReference>
<dbReference type="CDD" id="cd01536">
    <property type="entry name" value="PBP1_ABC_sugar_binding-like"/>
    <property type="match status" value="1"/>
</dbReference>
<sequence length="326" mass="36821">MKKIGIATFTLVFIFFGIVTLQTLDKVRKTNWELPTPTITEEETLRFVMITQDLETPFWDKVATGAKQAAEELTISLEVWGSYGNQQETFLKQIEIAIHGKVDGIIVQGSDTDKFKELTKVKASFYGIPIVTVANDVPMQESLRKTYVGSDHQKAGKMIANQLVKDMGNQGEVILLYDTNKFDYQMKRIEGIQSVLEKYPSISVYHAKSEGSREQIQMTTQHMLNVYPKAKAYIAVNANMASPLVHEISKRYQVEPYYLYSFDDGAESTALLETGKLDAIIEQDPSMIGEISVEKLAEWVRGQSFPLDSEGYFTNIRVAKVKTNDE</sequence>